<dbReference type="InterPro" id="IPR057229">
    <property type="entry name" value="DUF7907"/>
</dbReference>
<keyword evidence="4" id="KW-1185">Reference proteome</keyword>
<evidence type="ECO:0000256" key="1">
    <source>
        <dbReference type="SAM" id="SignalP"/>
    </source>
</evidence>
<protein>
    <recommendedName>
        <fullName evidence="2">DUF7907 domain-containing protein</fullName>
    </recommendedName>
</protein>
<feature type="signal peptide" evidence="1">
    <location>
        <begin position="1"/>
        <end position="16"/>
    </location>
</feature>
<comment type="caution">
    <text evidence="3">The sequence shown here is derived from an EMBL/GenBank/DDBJ whole genome shotgun (WGS) entry which is preliminary data.</text>
</comment>
<dbReference type="Pfam" id="PF25484">
    <property type="entry name" value="DUF7907"/>
    <property type="match status" value="1"/>
</dbReference>
<reference evidence="3" key="1">
    <citation type="journal article" date="2023" name="Mol. Phylogenet. Evol.">
        <title>Genome-scale phylogeny and comparative genomics of the fungal order Sordariales.</title>
        <authorList>
            <person name="Hensen N."/>
            <person name="Bonometti L."/>
            <person name="Westerberg I."/>
            <person name="Brannstrom I.O."/>
            <person name="Guillou S."/>
            <person name="Cros-Aarteil S."/>
            <person name="Calhoun S."/>
            <person name="Haridas S."/>
            <person name="Kuo A."/>
            <person name="Mondo S."/>
            <person name="Pangilinan J."/>
            <person name="Riley R."/>
            <person name="LaButti K."/>
            <person name="Andreopoulos B."/>
            <person name="Lipzen A."/>
            <person name="Chen C."/>
            <person name="Yan M."/>
            <person name="Daum C."/>
            <person name="Ng V."/>
            <person name="Clum A."/>
            <person name="Steindorff A."/>
            <person name="Ohm R.A."/>
            <person name="Martin F."/>
            <person name="Silar P."/>
            <person name="Natvig D.O."/>
            <person name="Lalanne C."/>
            <person name="Gautier V."/>
            <person name="Ament-Velasquez S.L."/>
            <person name="Kruys A."/>
            <person name="Hutchinson M.I."/>
            <person name="Powell A.J."/>
            <person name="Barry K."/>
            <person name="Miller A.N."/>
            <person name="Grigoriev I.V."/>
            <person name="Debuchy R."/>
            <person name="Gladieux P."/>
            <person name="Hiltunen Thoren M."/>
            <person name="Johannesson H."/>
        </authorList>
    </citation>
    <scope>NUCLEOTIDE SEQUENCE</scope>
    <source>
        <strain evidence="3">PSN324</strain>
    </source>
</reference>
<dbReference type="EMBL" id="MU865267">
    <property type="protein sequence ID" value="KAK4456340.1"/>
    <property type="molecule type" value="Genomic_DNA"/>
</dbReference>
<sequence>MHPAVLLLSLASAAVADPGCIPRTSASQGFRLIVNVTDPSKDFSPSINGQQFTNAHIGPSQNRGIVVPSAGAVFYQNGTYADIDKHTLQIINDAGSAPGVFPQTVTYQQESVDTFGQGLYINGGALSGGVALSRLADPYSYLSILEGVVSSTLVVCSQTIPYYGDDRKFNVVNWVQATRDSSGTSVKVPEGCAPINLVAECAELAPLPEGAYSSHEFAQEVRCYEKVADIDWSKYSF</sequence>
<proteinExistence type="predicted"/>
<feature type="domain" description="DUF7907" evidence="2">
    <location>
        <begin position="27"/>
        <end position="201"/>
    </location>
</feature>
<gene>
    <name evidence="3" type="ORF">QBC42DRAFT_281557</name>
</gene>
<keyword evidence="1" id="KW-0732">Signal</keyword>
<dbReference type="AlphaFoldDB" id="A0AAV9H725"/>
<evidence type="ECO:0000313" key="4">
    <source>
        <dbReference type="Proteomes" id="UP001321749"/>
    </source>
</evidence>
<organism evidence="3 4">
    <name type="scientific">Cladorrhinum samala</name>
    <dbReference type="NCBI Taxonomy" id="585594"/>
    <lineage>
        <taxon>Eukaryota</taxon>
        <taxon>Fungi</taxon>
        <taxon>Dikarya</taxon>
        <taxon>Ascomycota</taxon>
        <taxon>Pezizomycotina</taxon>
        <taxon>Sordariomycetes</taxon>
        <taxon>Sordariomycetidae</taxon>
        <taxon>Sordariales</taxon>
        <taxon>Podosporaceae</taxon>
        <taxon>Cladorrhinum</taxon>
    </lineage>
</organism>
<evidence type="ECO:0000259" key="2">
    <source>
        <dbReference type="Pfam" id="PF25484"/>
    </source>
</evidence>
<dbReference type="Proteomes" id="UP001321749">
    <property type="component" value="Unassembled WGS sequence"/>
</dbReference>
<name>A0AAV9H725_9PEZI</name>
<accession>A0AAV9H725</accession>
<feature type="chain" id="PRO_5043922699" description="DUF7907 domain-containing protein" evidence="1">
    <location>
        <begin position="17"/>
        <end position="237"/>
    </location>
</feature>
<reference evidence="3" key="2">
    <citation type="submission" date="2023-06" db="EMBL/GenBank/DDBJ databases">
        <authorList>
            <consortium name="Lawrence Berkeley National Laboratory"/>
            <person name="Mondo S.J."/>
            <person name="Hensen N."/>
            <person name="Bonometti L."/>
            <person name="Westerberg I."/>
            <person name="Brannstrom I.O."/>
            <person name="Guillou S."/>
            <person name="Cros-Aarteil S."/>
            <person name="Calhoun S."/>
            <person name="Haridas S."/>
            <person name="Kuo A."/>
            <person name="Pangilinan J."/>
            <person name="Riley R."/>
            <person name="Labutti K."/>
            <person name="Andreopoulos B."/>
            <person name="Lipzen A."/>
            <person name="Chen C."/>
            <person name="Yanf M."/>
            <person name="Daum C."/>
            <person name="Ng V."/>
            <person name="Clum A."/>
            <person name="Steindorff A."/>
            <person name="Ohm R."/>
            <person name="Martin F."/>
            <person name="Silar P."/>
            <person name="Natvig D."/>
            <person name="Lalanne C."/>
            <person name="Gautier V."/>
            <person name="Ament-Velasquez S.L."/>
            <person name="Kruys A."/>
            <person name="Hutchinson M.I."/>
            <person name="Powell A.J."/>
            <person name="Barry K."/>
            <person name="Miller A.N."/>
            <person name="Grigoriev I.V."/>
            <person name="Debuchy R."/>
            <person name="Gladieux P."/>
            <person name="Thoren M.H."/>
            <person name="Johannesson H."/>
        </authorList>
    </citation>
    <scope>NUCLEOTIDE SEQUENCE</scope>
    <source>
        <strain evidence="3">PSN324</strain>
    </source>
</reference>
<evidence type="ECO:0000313" key="3">
    <source>
        <dbReference type="EMBL" id="KAK4456340.1"/>
    </source>
</evidence>